<dbReference type="VEuPathDB" id="TriTrypDB:ECC02_000449"/>
<dbReference type="VEuPathDB" id="TriTrypDB:Tc_MARK_6147"/>
<comment type="caution">
    <text evidence="2">The sequence shown here is derived from an EMBL/GenBank/DDBJ whole genome shotgun (WGS) entry which is preliminary data.</text>
</comment>
<feature type="transmembrane region" description="Helical" evidence="1">
    <location>
        <begin position="89"/>
        <end position="109"/>
    </location>
</feature>
<feature type="transmembrane region" description="Helical" evidence="1">
    <location>
        <begin position="129"/>
        <end position="151"/>
    </location>
</feature>
<dbReference type="EMBL" id="PRFC01000091">
    <property type="protein sequence ID" value="PWV08341.1"/>
    <property type="molecule type" value="Genomic_DNA"/>
</dbReference>
<keyword evidence="1" id="KW-0812">Transmembrane</keyword>
<feature type="transmembrane region" description="Helical" evidence="1">
    <location>
        <begin position="53"/>
        <end position="77"/>
    </location>
</feature>
<accession>A0A2V2WID8</accession>
<keyword evidence="1" id="KW-0472">Membrane</keyword>
<dbReference type="VEuPathDB" id="TriTrypDB:TcCL_NonESM09273"/>
<name>A0A2V2WID8_TRYCR</name>
<dbReference type="OrthoDB" id="248606at2759"/>
<dbReference type="VEuPathDB" id="TriTrypDB:TcCLB.504167.14"/>
<protein>
    <submittedName>
        <fullName evidence="2">Uncharacterized protein</fullName>
    </submittedName>
</protein>
<dbReference type="VEuPathDB" id="TriTrypDB:C4B63_63g78"/>
<dbReference type="AlphaFoldDB" id="A0A2V2WID8"/>
<organism evidence="2 3">
    <name type="scientific">Trypanosoma cruzi</name>
    <dbReference type="NCBI Taxonomy" id="5693"/>
    <lineage>
        <taxon>Eukaryota</taxon>
        <taxon>Discoba</taxon>
        <taxon>Euglenozoa</taxon>
        <taxon>Kinetoplastea</taxon>
        <taxon>Metakinetoplastina</taxon>
        <taxon>Trypanosomatida</taxon>
        <taxon>Trypanosomatidae</taxon>
        <taxon>Trypanosoma</taxon>
        <taxon>Schizotrypanum</taxon>
    </lineage>
</organism>
<dbReference type="VEuPathDB" id="TriTrypDB:C3747_91g92"/>
<feature type="transmembrane region" description="Helical" evidence="1">
    <location>
        <begin position="20"/>
        <end position="41"/>
    </location>
</feature>
<evidence type="ECO:0000313" key="3">
    <source>
        <dbReference type="Proteomes" id="UP000246078"/>
    </source>
</evidence>
<proteinExistence type="predicted"/>
<evidence type="ECO:0000256" key="1">
    <source>
        <dbReference type="SAM" id="Phobius"/>
    </source>
</evidence>
<dbReference type="VEuPathDB" id="TriTrypDB:TcG_08618"/>
<dbReference type="Proteomes" id="UP000246078">
    <property type="component" value="Unassembled WGS sequence"/>
</dbReference>
<dbReference type="VEuPathDB" id="TriTrypDB:BCY84_11381"/>
<gene>
    <name evidence="2" type="ORF">C3747_91g92</name>
</gene>
<keyword evidence="1" id="KW-1133">Transmembrane helix</keyword>
<dbReference type="VEuPathDB" id="TriTrypDB:TcBrA4_0012570"/>
<sequence length="233" mass="26447">MNRMAFIKSVLPPGTSFPPVVLMVLYLVAFVFSWANYGASFRPNLSLYGKDLVTAYLAFCIIGTLVYTLVSGALWLRASRYVVRSSHKVRFIIIGVGLLFFFKDFPLFLIESVTLRRYGWRNGFQGFCFIVQLCFFLFPFIVIWLAFIWFITGFLDCQWGIDTAHTHLSLDEALAQPVPLTPPPLMLHENSYSYDKDPSFLAQLGGQTLASTSHKQTTPEVCQDNRRVPGGYI</sequence>
<evidence type="ECO:0000313" key="2">
    <source>
        <dbReference type="EMBL" id="PWV08341.1"/>
    </source>
</evidence>
<dbReference type="VEuPathDB" id="TriTrypDB:TcCLB.508233.25"/>
<reference evidence="2 3" key="1">
    <citation type="journal article" date="2018" name="Microb. Genom.">
        <title>Expanding an expanded genome: long-read sequencing of Trypanosoma cruzi.</title>
        <authorList>
            <person name="Berna L."/>
            <person name="Rodriguez M."/>
            <person name="Chiribao M.L."/>
            <person name="Parodi-Talice A."/>
            <person name="Pita S."/>
            <person name="Rijo G."/>
            <person name="Alvarez-Valin F."/>
            <person name="Robello C."/>
        </authorList>
    </citation>
    <scope>NUCLEOTIDE SEQUENCE [LARGE SCALE GENOMIC DNA]</scope>
    <source>
        <strain evidence="2 3">TCC</strain>
    </source>
</reference>